<dbReference type="Gene3D" id="1.10.10.60">
    <property type="entry name" value="Homeodomain-like"/>
    <property type="match status" value="1"/>
</dbReference>
<dbReference type="PRINTS" id="PR00344">
    <property type="entry name" value="BCTRLSENSOR"/>
</dbReference>
<feature type="transmembrane region" description="Helical" evidence="7">
    <location>
        <begin position="785"/>
        <end position="804"/>
    </location>
</feature>
<name>A0ABS1HQF4_9BACT</name>
<dbReference type="SUPFAM" id="SSF55874">
    <property type="entry name" value="ATPase domain of HSP90 chaperone/DNA topoisomerase II/histidine kinase"/>
    <property type="match status" value="1"/>
</dbReference>
<evidence type="ECO:0000256" key="4">
    <source>
        <dbReference type="ARBA" id="ARBA00023015"/>
    </source>
</evidence>
<protein>
    <recommendedName>
        <fullName evidence="2">histidine kinase</fullName>
        <ecNumber evidence="2">2.7.13.3</ecNumber>
    </recommendedName>
</protein>
<evidence type="ECO:0000256" key="6">
    <source>
        <dbReference type="PROSITE-ProRule" id="PRU00169"/>
    </source>
</evidence>
<evidence type="ECO:0000256" key="3">
    <source>
        <dbReference type="ARBA" id="ARBA00022553"/>
    </source>
</evidence>
<dbReference type="Gene3D" id="2.130.10.10">
    <property type="entry name" value="YVTN repeat-like/Quinoprotein amine dehydrogenase"/>
    <property type="match status" value="3"/>
</dbReference>
<evidence type="ECO:0000313" key="13">
    <source>
        <dbReference type="Proteomes" id="UP000605676"/>
    </source>
</evidence>
<dbReference type="SMART" id="SM00388">
    <property type="entry name" value="HisKA"/>
    <property type="match status" value="1"/>
</dbReference>
<dbReference type="InterPro" id="IPR003594">
    <property type="entry name" value="HATPase_dom"/>
</dbReference>
<keyword evidence="13" id="KW-1185">Reference proteome</keyword>
<gene>
    <name evidence="12" type="ORF">JIV24_21340</name>
</gene>
<feature type="signal peptide" evidence="8">
    <location>
        <begin position="1"/>
        <end position="22"/>
    </location>
</feature>
<feature type="domain" description="HTH araC/xylS-type" evidence="9">
    <location>
        <begin position="1247"/>
        <end position="1346"/>
    </location>
</feature>
<dbReference type="SUPFAM" id="SSF52172">
    <property type="entry name" value="CheY-like"/>
    <property type="match status" value="1"/>
</dbReference>
<dbReference type="InterPro" id="IPR011110">
    <property type="entry name" value="Reg_prop"/>
</dbReference>
<evidence type="ECO:0000313" key="12">
    <source>
        <dbReference type="EMBL" id="MBK3519897.1"/>
    </source>
</evidence>
<evidence type="ECO:0000256" key="7">
    <source>
        <dbReference type="SAM" id="Phobius"/>
    </source>
</evidence>
<sequence>MGMLKTFFSIVIYLACSSVMQAQVNAQYIRSYLSSHDGLSNNVVTTIMQDKYGFMWFGTEGGLNRYDGYTFLHHKPTTTGVNSLHSPSVECILSNNEGNIYVGTKSDGIGIFDIKSEQFSQPGWKELEDKQVISFLNDFDGNIWIGTRGAGVYKYSNSQDSIINYCEGLRVNDMVQTADSTILVATSSGVFFGKDSLRNRIYFKKGYHEVTDILYDAKADSLWLVGWGLNLMSINYRKFKGKQYLLPNGGDGKQVNGYSLHQDSDGHIWIGTWGDGLYHFNKQTKQFSPVDIKPTSADVKSINFDVILEIYQDQTEDIWLGTSGGGVVKLSKKQSFNSLGVENESFGKKYVEAILIDSKNRTWIGCRGNGLLMSTDGKEYTNVSFTRDHEFYNKDGLGVKSIYEDEKGRIWVGVNDRLYIIDESDGIPVLVKAAKHFAYPKFNLAKLVFDLLYHKDELWVATFEQGILVYKEEFGVFKLKNVFKRNFSGLGTDKCNVFSLDSEEKLWVGTNNGVFKYNDADTSFIKLEALLLGDIKPIAKVINCLRFDDEDNLWFGTPCSLNKVSFNNEGQGYLQHFSVWDGLSNDYINSIEHDANGHIWVSTNSGISQFDIQNKLFRNYNLADGLGDDSYSASASFVSEDGLIYFGGYTDLTYFNPLKVKDNILRPNIVITDFKILNEKVRNESEQWGGNLNEQTSIVLDHTQTEFSFEFAALDYKSPGENQYAYQLEGFDKELNHLGNRRFISFNNLRAGDYKLHLFGSNSNGLWNEQAKIINIKVKPAPWKSWYAILIYIALIVLMVYILVKYSQKEQGMLNEINLQKVYMEQDRKLNDYKLKFFTNISHELRTPLTLILAPVNELLKNNLEDLPVERLAKKLKLVQSNTSRLYNLVNQLLEFRKADAGKIKLQASRQDMVGLLNTISEPFIELAEIKNIIFEQGIPDYEVKIYFDPERLEVVFNNLLSNAFKNVNEGGKVVLELVENAETLQVDITNTGAGIPQEKVKNVFKRFYQVEGSQAVIGSGIGLSLVKSYIDLHRGKVLVNSEPDKQTTFSVVLKKGKDHFNKEEIRQKVESVETAVVNSELVFNDYKLEKHTESDKTSKILLVEDNVDVLAYTSELLSQFYHVIEAENGREGLEKALDHKPDLIVADVMMPEMDGYEMCEHLKNKEDTTHIPVILLTAKGSSEDHLLGVKKGADLFLTKPFDPELLLEKVKQQINAKKKQEAYFSKNITFGDQKLAIDAEDELFLNKTVELIEQFVGDACLDQEFLASQQAMSLSTFYRRLKQVTGLAPGELMKQIKLKIAARYMLETNLSVSEVAETVGYTDLKNFRRLFKIEFDTTPLQYRMTNKQE</sequence>
<keyword evidence="8" id="KW-0732">Signal</keyword>
<dbReference type="PROSITE" id="PS50109">
    <property type="entry name" value="HIS_KIN"/>
    <property type="match status" value="1"/>
</dbReference>
<keyword evidence="7" id="KW-0812">Transmembrane</keyword>
<dbReference type="PANTHER" id="PTHR43547:SF2">
    <property type="entry name" value="HYBRID SIGNAL TRANSDUCTION HISTIDINE KINASE C"/>
    <property type="match status" value="1"/>
</dbReference>
<feature type="domain" description="Response regulatory" evidence="11">
    <location>
        <begin position="1100"/>
        <end position="1215"/>
    </location>
</feature>
<dbReference type="InterPro" id="IPR015943">
    <property type="entry name" value="WD40/YVTN_repeat-like_dom_sf"/>
</dbReference>
<dbReference type="CDD" id="cd00075">
    <property type="entry name" value="HATPase"/>
    <property type="match status" value="1"/>
</dbReference>
<dbReference type="SUPFAM" id="SSF47384">
    <property type="entry name" value="Homodimeric domain of signal transducing histidine kinase"/>
    <property type="match status" value="1"/>
</dbReference>
<evidence type="ECO:0000256" key="1">
    <source>
        <dbReference type="ARBA" id="ARBA00000085"/>
    </source>
</evidence>
<dbReference type="PANTHER" id="PTHR43547">
    <property type="entry name" value="TWO-COMPONENT HISTIDINE KINASE"/>
    <property type="match status" value="1"/>
</dbReference>
<dbReference type="InterPro" id="IPR011123">
    <property type="entry name" value="Y_Y_Y"/>
</dbReference>
<dbReference type="RefSeq" id="WP_200467116.1">
    <property type="nucleotide sequence ID" value="NZ_JAENRR010000102.1"/>
</dbReference>
<dbReference type="Gene3D" id="3.30.565.10">
    <property type="entry name" value="Histidine kinase-like ATPase, C-terminal domain"/>
    <property type="match status" value="1"/>
</dbReference>
<dbReference type="InterPro" id="IPR011006">
    <property type="entry name" value="CheY-like_superfamily"/>
</dbReference>
<dbReference type="PROSITE" id="PS01124">
    <property type="entry name" value="HTH_ARAC_FAMILY_2"/>
    <property type="match status" value="1"/>
</dbReference>
<dbReference type="InterPro" id="IPR003661">
    <property type="entry name" value="HisK_dim/P_dom"/>
</dbReference>
<dbReference type="Pfam" id="PF02518">
    <property type="entry name" value="HATPase_c"/>
    <property type="match status" value="1"/>
</dbReference>
<dbReference type="CDD" id="cd00082">
    <property type="entry name" value="HisKA"/>
    <property type="match status" value="1"/>
</dbReference>
<dbReference type="InterPro" id="IPR009057">
    <property type="entry name" value="Homeodomain-like_sf"/>
</dbReference>
<dbReference type="InterPro" id="IPR018060">
    <property type="entry name" value="HTH_AraC"/>
</dbReference>
<keyword evidence="5" id="KW-0804">Transcription</keyword>
<dbReference type="SMART" id="SM00342">
    <property type="entry name" value="HTH_ARAC"/>
    <property type="match status" value="1"/>
</dbReference>
<evidence type="ECO:0000259" key="9">
    <source>
        <dbReference type="PROSITE" id="PS01124"/>
    </source>
</evidence>
<feature type="modified residue" description="4-aspartylphosphate" evidence="6">
    <location>
        <position position="1148"/>
    </location>
</feature>
<comment type="caution">
    <text evidence="12">The sequence shown here is derived from an EMBL/GenBank/DDBJ whole genome shotgun (WGS) entry which is preliminary data.</text>
</comment>
<dbReference type="EC" id="2.7.13.3" evidence="2"/>
<keyword evidence="7" id="KW-0472">Membrane</keyword>
<keyword evidence="3 6" id="KW-0597">Phosphoprotein</keyword>
<dbReference type="Pfam" id="PF12833">
    <property type="entry name" value="HTH_18"/>
    <property type="match status" value="1"/>
</dbReference>
<evidence type="ECO:0000256" key="5">
    <source>
        <dbReference type="ARBA" id="ARBA00023163"/>
    </source>
</evidence>
<dbReference type="SMART" id="SM00448">
    <property type="entry name" value="REC"/>
    <property type="match status" value="1"/>
</dbReference>
<dbReference type="Pfam" id="PF07494">
    <property type="entry name" value="Reg_prop"/>
    <property type="match status" value="4"/>
</dbReference>
<keyword evidence="7" id="KW-1133">Transmembrane helix</keyword>
<dbReference type="InterPro" id="IPR036097">
    <property type="entry name" value="HisK_dim/P_sf"/>
</dbReference>
<feature type="domain" description="Histidine kinase" evidence="10">
    <location>
        <begin position="840"/>
        <end position="1058"/>
    </location>
</feature>
<dbReference type="Pfam" id="PF07495">
    <property type="entry name" value="Y_Y_Y"/>
    <property type="match status" value="1"/>
</dbReference>
<evidence type="ECO:0000256" key="8">
    <source>
        <dbReference type="SAM" id="SignalP"/>
    </source>
</evidence>
<dbReference type="SUPFAM" id="SSF46689">
    <property type="entry name" value="Homeodomain-like"/>
    <property type="match status" value="1"/>
</dbReference>
<reference evidence="12 13" key="1">
    <citation type="submission" date="2021-01" db="EMBL/GenBank/DDBJ databases">
        <title>Carboxyliciviraga sp.nov., isolated from coastal sediments.</title>
        <authorList>
            <person name="Lu D."/>
            <person name="Zhang T."/>
        </authorList>
    </citation>
    <scope>NUCLEOTIDE SEQUENCE [LARGE SCALE GENOMIC DNA]</scope>
    <source>
        <strain evidence="12 13">N1Y132</strain>
    </source>
</reference>
<evidence type="ECO:0000256" key="2">
    <source>
        <dbReference type="ARBA" id="ARBA00012438"/>
    </source>
</evidence>
<dbReference type="EMBL" id="JAENRR010000102">
    <property type="protein sequence ID" value="MBK3519897.1"/>
    <property type="molecule type" value="Genomic_DNA"/>
</dbReference>
<dbReference type="Pfam" id="PF00072">
    <property type="entry name" value="Response_reg"/>
    <property type="match status" value="1"/>
</dbReference>
<dbReference type="InterPro" id="IPR001789">
    <property type="entry name" value="Sig_transdc_resp-reg_receiver"/>
</dbReference>
<dbReference type="Proteomes" id="UP000605676">
    <property type="component" value="Unassembled WGS sequence"/>
</dbReference>
<evidence type="ECO:0000259" key="11">
    <source>
        <dbReference type="PROSITE" id="PS50110"/>
    </source>
</evidence>
<organism evidence="12 13">
    <name type="scientific">Carboxylicivirga marina</name>
    <dbReference type="NCBI Taxonomy" id="2800988"/>
    <lineage>
        <taxon>Bacteria</taxon>
        <taxon>Pseudomonadati</taxon>
        <taxon>Bacteroidota</taxon>
        <taxon>Bacteroidia</taxon>
        <taxon>Marinilabiliales</taxon>
        <taxon>Marinilabiliaceae</taxon>
        <taxon>Carboxylicivirga</taxon>
    </lineage>
</organism>
<dbReference type="InterPro" id="IPR005467">
    <property type="entry name" value="His_kinase_dom"/>
</dbReference>
<comment type="catalytic activity">
    <reaction evidence="1">
        <text>ATP + protein L-histidine = ADP + protein N-phospho-L-histidine.</text>
        <dbReference type="EC" id="2.7.13.3"/>
    </reaction>
</comment>
<dbReference type="InterPro" id="IPR013783">
    <property type="entry name" value="Ig-like_fold"/>
</dbReference>
<dbReference type="InterPro" id="IPR036890">
    <property type="entry name" value="HATPase_C_sf"/>
</dbReference>
<dbReference type="SMART" id="SM00387">
    <property type="entry name" value="HATPase_c"/>
    <property type="match status" value="1"/>
</dbReference>
<dbReference type="Gene3D" id="3.40.50.2300">
    <property type="match status" value="1"/>
</dbReference>
<evidence type="ECO:0000259" key="10">
    <source>
        <dbReference type="PROSITE" id="PS50109"/>
    </source>
</evidence>
<dbReference type="Gene3D" id="2.60.40.10">
    <property type="entry name" value="Immunoglobulins"/>
    <property type="match status" value="1"/>
</dbReference>
<feature type="chain" id="PRO_5047446767" description="histidine kinase" evidence="8">
    <location>
        <begin position="23"/>
        <end position="1350"/>
    </location>
</feature>
<dbReference type="Pfam" id="PF00512">
    <property type="entry name" value="HisKA"/>
    <property type="match status" value="1"/>
</dbReference>
<dbReference type="InterPro" id="IPR004358">
    <property type="entry name" value="Sig_transdc_His_kin-like_C"/>
</dbReference>
<proteinExistence type="predicted"/>
<dbReference type="SUPFAM" id="SSF63829">
    <property type="entry name" value="Calcium-dependent phosphotriesterase"/>
    <property type="match status" value="2"/>
</dbReference>
<dbReference type="PROSITE" id="PS50110">
    <property type="entry name" value="RESPONSE_REGULATORY"/>
    <property type="match status" value="1"/>
</dbReference>
<dbReference type="Gene3D" id="1.10.287.130">
    <property type="match status" value="1"/>
</dbReference>
<keyword evidence="4" id="KW-0805">Transcription regulation</keyword>
<accession>A0ABS1HQF4</accession>